<feature type="binding site" evidence="9">
    <location>
        <begin position="257"/>
        <end position="261"/>
    </location>
    <ligand>
        <name>substrate</name>
    </ligand>
</feature>
<keyword evidence="13" id="KW-1185">Reference proteome</keyword>
<dbReference type="RefSeq" id="WP_047188794.1">
    <property type="nucleotide sequence ID" value="NZ_LCYG01000021.1"/>
</dbReference>
<organism evidence="12 13">
    <name type="scientific">Microvirga vignae</name>
    <dbReference type="NCBI Taxonomy" id="1225564"/>
    <lineage>
        <taxon>Bacteria</taxon>
        <taxon>Pseudomonadati</taxon>
        <taxon>Pseudomonadota</taxon>
        <taxon>Alphaproteobacteria</taxon>
        <taxon>Hyphomicrobiales</taxon>
        <taxon>Methylobacteriaceae</taxon>
        <taxon>Microvirga</taxon>
    </lineage>
</organism>
<comment type="pathway">
    <text evidence="1">Nucleotide-sugar biosynthesis; UDP-alpha-D-glucuronate biosynthesis; UDP-alpha-D-glucuronate from UDP-alpha-D-glucose: step 1/1.</text>
</comment>
<dbReference type="Gene3D" id="3.40.50.720">
    <property type="entry name" value="NAD(P)-binding Rossmann-like Domain"/>
    <property type="match status" value="2"/>
</dbReference>
<evidence type="ECO:0000256" key="10">
    <source>
        <dbReference type="PIRSR" id="PIRSR500134-3"/>
    </source>
</evidence>
<dbReference type="OrthoDB" id="9803238at2"/>
<dbReference type="InterPro" id="IPR028357">
    <property type="entry name" value="UDPglc_DH_bac"/>
</dbReference>
<dbReference type="Proteomes" id="UP000035489">
    <property type="component" value="Unassembled WGS sequence"/>
</dbReference>
<feature type="binding site" evidence="10">
    <location>
        <position position="35"/>
    </location>
    <ligand>
        <name>NAD(+)</name>
        <dbReference type="ChEBI" id="CHEBI:57540"/>
    </ligand>
</feature>
<dbReference type="Pfam" id="PF03721">
    <property type="entry name" value="UDPG_MGDP_dh_N"/>
    <property type="match status" value="1"/>
</dbReference>
<evidence type="ECO:0000256" key="8">
    <source>
        <dbReference type="PIRSR" id="PIRSR500134-1"/>
    </source>
</evidence>
<evidence type="ECO:0000256" key="1">
    <source>
        <dbReference type="ARBA" id="ARBA00004701"/>
    </source>
</evidence>
<feature type="active site" description="Nucleophile" evidence="8">
    <location>
        <position position="268"/>
    </location>
</feature>
<dbReference type="SUPFAM" id="SSF52413">
    <property type="entry name" value="UDP-glucose/GDP-mannose dehydrogenase C-terminal domain"/>
    <property type="match status" value="1"/>
</dbReference>
<dbReference type="GO" id="GO:0051287">
    <property type="term" value="F:NAD binding"/>
    <property type="evidence" value="ECO:0007669"/>
    <property type="project" value="InterPro"/>
</dbReference>
<dbReference type="GO" id="GO:0006065">
    <property type="term" value="P:UDP-glucuronate biosynthetic process"/>
    <property type="evidence" value="ECO:0007669"/>
    <property type="project" value="UniProtKB-UniPathway"/>
</dbReference>
<dbReference type="InterPro" id="IPR001732">
    <property type="entry name" value="UDP-Glc/GDP-Man_DH_N"/>
</dbReference>
<dbReference type="GO" id="GO:0003979">
    <property type="term" value="F:UDP-glucose 6-dehydrogenase activity"/>
    <property type="evidence" value="ECO:0007669"/>
    <property type="project" value="UniProtKB-EC"/>
</dbReference>
<dbReference type="GO" id="GO:0000271">
    <property type="term" value="P:polysaccharide biosynthetic process"/>
    <property type="evidence" value="ECO:0007669"/>
    <property type="project" value="InterPro"/>
</dbReference>
<protein>
    <recommendedName>
        <fullName evidence="3 7">UDP-glucose 6-dehydrogenase</fullName>
        <ecNumber evidence="3 7">1.1.1.22</ecNumber>
    </recommendedName>
</protein>
<gene>
    <name evidence="12" type="ORF">AA309_09630</name>
</gene>
<keyword evidence="5 7" id="KW-0520">NAD</keyword>
<name>A0A0H1RDH5_9HYPH</name>
<feature type="binding site" evidence="10">
    <location>
        <position position="331"/>
    </location>
    <ligand>
        <name>NAD(+)</name>
        <dbReference type="ChEBI" id="CHEBI:57540"/>
    </ligand>
</feature>
<feature type="binding site" evidence="10">
    <location>
        <position position="161"/>
    </location>
    <ligand>
        <name>NAD(+)</name>
        <dbReference type="ChEBI" id="CHEBI:57540"/>
    </ligand>
</feature>
<proteinExistence type="inferred from homology"/>
<dbReference type="InterPro" id="IPR008927">
    <property type="entry name" value="6-PGluconate_DH-like_C_sf"/>
</dbReference>
<evidence type="ECO:0000256" key="2">
    <source>
        <dbReference type="ARBA" id="ARBA00006601"/>
    </source>
</evidence>
<dbReference type="InterPro" id="IPR036220">
    <property type="entry name" value="UDP-Glc/GDP-Man_DH_C_sf"/>
</dbReference>
<evidence type="ECO:0000313" key="12">
    <source>
        <dbReference type="EMBL" id="KLK93248.1"/>
    </source>
</evidence>
<dbReference type="SMART" id="SM00984">
    <property type="entry name" value="UDPG_MGDP_dh_C"/>
    <property type="match status" value="1"/>
</dbReference>
<dbReference type="EC" id="1.1.1.22" evidence="3 7"/>
<comment type="caution">
    <text evidence="12">The sequence shown here is derived from an EMBL/GenBank/DDBJ whole genome shotgun (WGS) entry which is preliminary data.</text>
</comment>
<dbReference type="Pfam" id="PF00984">
    <property type="entry name" value="UDPG_MGDP_dh"/>
    <property type="match status" value="1"/>
</dbReference>
<feature type="binding site" evidence="10">
    <location>
        <position position="30"/>
    </location>
    <ligand>
        <name>NAD(+)</name>
        <dbReference type="ChEBI" id="CHEBI:57540"/>
    </ligand>
</feature>
<dbReference type="EMBL" id="LCYG01000021">
    <property type="protein sequence ID" value="KLK93248.1"/>
    <property type="molecule type" value="Genomic_DNA"/>
</dbReference>
<evidence type="ECO:0000313" key="13">
    <source>
        <dbReference type="Proteomes" id="UP000035489"/>
    </source>
</evidence>
<dbReference type="PIRSF" id="PIRSF500134">
    <property type="entry name" value="UDPglc_DH_bac"/>
    <property type="match status" value="1"/>
</dbReference>
<evidence type="ECO:0000256" key="6">
    <source>
        <dbReference type="ARBA" id="ARBA00047473"/>
    </source>
</evidence>
<evidence type="ECO:0000256" key="9">
    <source>
        <dbReference type="PIRSR" id="PIRSR500134-2"/>
    </source>
</evidence>
<evidence type="ECO:0000256" key="7">
    <source>
        <dbReference type="PIRNR" id="PIRNR000124"/>
    </source>
</evidence>
<dbReference type="InterPro" id="IPR014027">
    <property type="entry name" value="UDP-Glc/GDP-Man_DH_C"/>
</dbReference>
<comment type="similarity">
    <text evidence="2 7">Belongs to the UDP-glucose/GDP-mannose dehydrogenase family.</text>
</comment>
<feature type="binding site" evidence="10">
    <location>
        <position position="271"/>
    </location>
    <ligand>
        <name>NAD(+)</name>
        <dbReference type="ChEBI" id="CHEBI:57540"/>
    </ligand>
</feature>
<dbReference type="AlphaFoldDB" id="A0A0H1RDH5"/>
<dbReference type="SUPFAM" id="SSF51735">
    <property type="entry name" value="NAD(P)-binding Rossmann-fold domains"/>
    <property type="match status" value="1"/>
</dbReference>
<dbReference type="STRING" id="1225564.AA309_09630"/>
<feature type="binding site" evidence="9">
    <location>
        <begin position="158"/>
        <end position="161"/>
    </location>
    <ligand>
        <name>substrate</name>
    </ligand>
</feature>
<dbReference type="NCBIfam" id="TIGR03026">
    <property type="entry name" value="NDP-sugDHase"/>
    <property type="match status" value="1"/>
</dbReference>
<feature type="binding site" evidence="9">
    <location>
        <position position="265"/>
    </location>
    <ligand>
        <name>substrate</name>
    </ligand>
</feature>
<dbReference type="PANTHER" id="PTHR43750:SF1">
    <property type="entry name" value="GDP-MANNOSE 6-DEHYDROGENASE"/>
    <property type="match status" value="1"/>
</dbReference>
<feature type="binding site" evidence="10">
    <location>
        <position position="124"/>
    </location>
    <ligand>
        <name>NAD(+)</name>
        <dbReference type="ChEBI" id="CHEBI:57540"/>
    </ligand>
</feature>
<feature type="binding site" evidence="10">
    <location>
        <position position="86"/>
    </location>
    <ligand>
        <name>NAD(+)</name>
        <dbReference type="ChEBI" id="CHEBI:57540"/>
    </ligand>
</feature>
<dbReference type="InterPro" id="IPR036291">
    <property type="entry name" value="NAD(P)-bd_dom_sf"/>
</dbReference>
<dbReference type="InterPro" id="IPR014026">
    <property type="entry name" value="UDP-Glc/GDP-Man_DH_dimer"/>
</dbReference>
<evidence type="ECO:0000256" key="3">
    <source>
        <dbReference type="ARBA" id="ARBA00012954"/>
    </source>
</evidence>
<dbReference type="PANTHER" id="PTHR43750">
    <property type="entry name" value="UDP-GLUCOSE 6-DEHYDROGENASE TUAD"/>
    <property type="match status" value="1"/>
</dbReference>
<sequence length="436" mass="47362">MQISVFGIGYVGAVSAACLANDGHNVIAVDPNPQKVEPLNAGVSPIVEPGLDGLIQDGIRSKRLKATSDVREAIQGSDLSFVCVGTPSRPNGSLDTGFVTAAAEEIGAAIREKNSFHSVVMRSTILPGTMESIILPALERTSGRQAGVGFGVAYYPEFLRESTAIADYYDPGAIIFGRHDQATVDRLLELHKIFKVEPRIVSIRTAEAVKYTNNAWHALKISFANEVGNICKAAGIDGHAVMDVLCADTRLNISKAYLKPGFAFGGSCLPKDLRALRFAARKLEVPTPVLDATMEANEEQLRRAYSMVAATGKRRIGIIGLSFKPETDDLRESPLVELAERLFGRGYDIRIYDPNIQVSKLTGANLQFVRSHLPHLASLLTANIDEVVDHAEVFVLGNRAEAARLMDVVDDGRPLIDLVRIDQTRCSGDFYQGICW</sequence>
<feature type="domain" description="UDP-glucose/GDP-mannose dehydrogenase C-terminal" evidence="11">
    <location>
        <begin position="317"/>
        <end position="418"/>
    </location>
</feature>
<evidence type="ECO:0000256" key="4">
    <source>
        <dbReference type="ARBA" id="ARBA00023002"/>
    </source>
</evidence>
<dbReference type="InterPro" id="IPR017476">
    <property type="entry name" value="UDP-Glc/GDP-Man"/>
</dbReference>
<keyword evidence="4 7" id="KW-0560">Oxidoreductase</keyword>
<evidence type="ECO:0000259" key="11">
    <source>
        <dbReference type="SMART" id="SM00984"/>
    </source>
</evidence>
<dbReference type="PIRSF" id="PIRSF000124">
    <property type="entry name" value="UDPglc_GDPman_dh"/>
    <property type="match status" value="1"/>
</dbReference>
<dbReference type="SUPFAM" id="SSF48179">
    <property type="entry name" value="6-phosphogluconate dehydrogenase C-terminal domain-like"/>
    <property type="match status" value="1"/>
</dbReference>
<reference evidence="12 13" key="1">
    <citation type="submission" date="2015-05" db="EMBL/GenBank/DDBJ databases">
        <title>Draft genome sequence of Microvirga vignae strain BR3299, a novel nitrogen fixing bacteria isolated from Brazil semi-aired region.</title>
        <authorList>
            <person name="Zilli J.E."/>
            <person name="Passos S.R."/>
            <person name="Leite J."/>
            <person name="Baldani J.I."/>
            <person name="Xavier G.R."/>
            <person name="Rumjaneck N.G."/>
            <person name="Simoes-Araujo J.L."/>
        </authorList>
    </citation>
    <scope>NUCLEOTIDE SEQUENCE [LARGE SCALE GENOMIC DNA]</scope>
    <source>
        <strain evidence="12 13">BR3299</strain>
    </source>
</reference>
<feature type="binding site" evidence="9">
    <location>
        <position position="324"/>
    </location>
    <ligand>
        <name>substrate</name>
    </ligand>
</feature>
<dbReference type="Pfam" id="PF03720">
    <property type="entry name" value="UDPG_MGDP_dh_C"/>
    <property type="match status" value="1"/>
</dbReference>
<dbReference type="UniPathway" id="UPA00038">
    <property type="reaction ID" value="UER00491"/>
</dbReference>
<dbReference type="Gene3D" id="1.20.5.170">
    <property type="match status" value="1"/>
</dbReference>
<feature type="binding site" evidence="9">
    <location>
        <position position="210"/>
    </location>
    <ligand>
        <name>substrate</name>
    </ligand>
</feature>
<comment type="catalytic activity">
    <reaction evidence="6 7">
        <text>UDP-alpha-D-glucose + 2 NAD(+) + H2O = UDP-alpha-D-glucuronate + 2 NADH + 3 H(+)</text>
        <dbReference type="Rhea" id="RHEA:23596"/>
        <dbReference type="ChEBI" id="CHEBI:15377"/>
        <dbReference type="ChEBI" id="CHEBI:15378"/>
        <dbReference type="ChEBI" id="CHEBI:57540"/>
        <dbReference type="ChEBI" id="CHEBI:57945"/>
        <dbReference type="ChEBI" id="CHEBI:58052"/>
        <dbReference type="ChEBI" id="CHEBI:58885"/>
        <dbReference type="EC" id="1.1.1.22"/>
    </reaction>
</comment>
<dbReference type="PATRIC" id="fig|1225564.3.peg.2564"/>
<evidence type="ECO:0000256" key="5">
    <source>
        <dbReference type="ARBA" id="ARBA00023027"/>
    </source>
</evidence>
<accession>A0A0H1RDH5</accession>